<gene>
    <name evidence="2" type="ORF">NDR86_03255</name>
</gene>
<sequence length="246" mass="26264">MSIFSHRDADTDRPTRPDDASTVGDADQRDAEPRTGPAAQSHRAEEDAERQGHAGDSPIAAVDPRTTERDLHASGGPATAPSGYSRGAVPDEPDAAAVTGTQGGHGRDAITQGGHGRDAVTDDQAAVAGSVVPDEDARTVDSAAKPPQPHSDSPEHDAPLFAEADLERLRIEWREVQSLFVDDPQQAVTRADQLVSTTIDQLTAAVADRKRALETRWRAGQSADTEDLRQALRGYRGFFHRILGAN</sequence>
<dbReference type="Proteomes" id="UP001139157">
    <property type="component" value="Unassembled WGS sequence"/>
</dbReference>
<dbReference type="RefSeq" id="WP_251909337.1">
    <property type="nucleotide sequence ID" value="NZ_JAMRXG010000001.1"/>
</dbReference>
<protein>
    <submittedName>
        <fullName evidence="2">Uncharacterized protein</fullName>
    </submittedName>
</protein>
<feature type="region of interest" description="Disordered" evidence="1">
    <location>
        <begin position="1"/>
        <end position="161"/>
    </location>
</feature>
<evidence type="ECO:0000313" key="3">
    <source>
        <dbReference type="Proteomes" id="UP001139157"/>
    </source>
</evidence>
<name>A0A9X2E3N5_9NOCA</name>
<keyword evidence="3" id="KW-1185">Reference proteome</keyword>
<organism evidence="2 3">
    <name type="scientific">Nocardia pulmonis</name>
    <dbReference type="NCBI Taxonomy" id="2951408"/>
    <lineage>
        <taxon>Bacteria</taxon>
        <taxon>Bacillati</taxon>
        <taxon>Actinomycetota</taxon>
        <taxon>Actinomycetes</taxon>
        <taxon>Mycobacteriales</taxon>
        <taxon>Nocardiaceae</taxon>
        <taxon>Nocardia</taxon>
    </lineage>
</organism>
<proteinExistence type="predicted"/>
<accession>A0A9X2E3N5</accession>
<feature type="compositionally biased region" description="Basic and acidic residues" evidence="1">
    <location>
        <begin position="42"/>
        <end position="53"/>
    </location>
</feature>
<evidence type="ECO:0000313" key="2">
    <source>
        <dbReference type="EMBL" id="MCM6772488.1"/>
    </source>
</evidence>
<evidence type="ECO:0000256" key="1">
    <source>
        <dbReference type="SAM" id="MobiDB-lite"/>
    </source>
</evidence>
<dbReference type="EMBL" id="JAMRXG010000001">
    <property type="protein sequence ID" value="MCM6772488.1"/>
    <property type="molecule type" value="Genomic_DNA"/>
</dbReference>
<comment type="caution">
    <text evidence="2">The sequence shown here is derived from an EMBL/GenBank/DDBJ whole genome shotgun (WGS) entry which is preliminary data.</text>
</comment>
<feature type="compositionally biased region" description="Basic and acidic residues" evidence="1">
    <location>
        <begin position="1"/>
        <end position="19"/>
    </location>
</feature>
<dbReference type="AlphaFoldDB" id="A0A9X2E3N5"/>
<reference evidence="2" key="1">
    <citation type="submission" date="2022-06" db="EMBL/GenBank/DDBJ databases">
        <title>Novel species in genus nocardia.</title>
        <authorList>
            <person name="Li F."/>
        </authorList>
    </citation>
    <scope>NUCLEOTIDE SEQUENCE</scope>
    <source>
        <strain evidence="2">CDC141</strain>
    </source>
</reference>